<organism evidence="3">
    <name type="scientific">Schizophyllum commune (strain H4-8 / FGSC 9210)</name>
    <name type="common">Split gill fungus</name>
    <dbReference type="NCBI Taxonomy" id="578458"/>
    <lineage>
        <taxon>Eukaryota</taxon>
        <taxon>Fungi</taxon>
        <taxon>Dikarya</taxon>
        <taxon>Basidiomycota</taxon>
        <taxon>Agaricomycotina</taxon>
        <taxon>Agaricomycetes</taxon>
        <taxon>Agaricomycetidae</taxon>
        <taxon>Agaricales</taxon>
        <taxon>Schizophyllaceae</taxon>
        <taxon>Schizophyllum</taxon>
    </lineage>
</organism>
<reference evidence="2 3" key="1">
    <citation type="journal article" date="2010" name="Nat. Biotechnol.">
        <title>Genome sequence of the model mushroom Schizophyllum commune.</title>
        <authorList>
            <person name="Ohm R.A."/>
            <person name="de Jong J.F."/>
            <person name="Lugones L.G."/>
            <person name="Aerts A."/>
            <person name="Kothe E."/>
            <person name="Stajich J.E."/>
            <person name="de Vries R.P."/>
            <person name="Record E."/>
            <person name="Levasseur A."/>
            <person name="Baker S.E."/>
            <person name="Bartholomew K.A."/>
            <person name="Coutinho P.M."/>
            <person name="Erdmann S."/>
            <person name="Fowler T.J."/>
            <person name="Gathman A.C."/>
            <person name="Lombard V."/>
            <person name="Henrissat B."/>
            <person name="Knabe N."/>
            <person name="Kuees U."/>
            <person name="Lilly W.W."/>
            <person name="Lindquist E."/>
            <person name="Lucas S."/>
            <person name="Magnuson J.K."/>
            <person name="Piumi F."/>
            <person name="Raudaskoski M."/>
            <person name="Salamov A."/>
            <person name="Schmutz J."/>
            <person name="Schwarze F.W.M.R."/>
            <person name="vanKuyk P.A."/>
            <person name="Horton J.S."/>
            <person name="Grigoriev I.V."/>
            <person name="Woesten H.A.B."/>
        </authorList>
    </citation>
    <scope>NUCLEOTIDE SEQUENCE [LARGE SCALE GENOMIC DNA]</scope>
    <source>
        <strain evidence="3">H4-8 / FGSC 9210</strain>
    </source>
</reference>
<evidence type="ECO:0000313" key="3">
    <source>
        <dbReference type="Proteomes" id="UP000007431"/>
    </source>
</evidence>
<dbReference type="OMA" id="CGPMANS"/>
<evidence type="ECO:0008006" key="4">
    <source>
        <dbReference type="Google" id="ProtNLM"/>
    </source>
</evidence>
<dbReference type="HOGENOM" id="CLU_033171_0_0_1"/>
<dbReference type="AlphaFoldDB" id="D8QKW2"/>
<evidence type="ECO:0000313" key="2">
    <source>
        <dbReference type="EMBL" id="EFI91413.1"/>
    </source>
</evidence>
<dbReference type="InParanoid" id="D8QKW2"/>
<dbReference type="Proteomes" id="UP000007431">
    <property type="component" value="Unassembled WGS sequence"/>
</dbReference>
<feature type="non-terminal residue" evidence="2">
    <location>
        <position position="502"/>
    </location>
</feature>
<keyword evidence="3" id="KW-1185">Reference proteome</keyword>
<sequence>MPAPSFTEFLTLDLLLVITEYLLPEDIVSLRKTCRSLLRLTQSRSIWMTAVRTMCARNLVFRANFDLENMSLEELEHAATAPSRFLRLIHKHSSTSPSDVTIKPLSKRTLLMRLPETITSSSPLAEHDGFTVICLVPGGRFLAATSERHFHVWDLGRSGYERMKPLPIFCQGLRELAGMQRSDAEPSFALFTVCESRQAGKFVAVFTSSGPRSHGVLVLELHFSTTTSDLIDVQTVGVIHLNWESDTVIMDVSEDLVILDEHDMDTAVTLIWNYRENALGSLRALDDAPRVAKFLPSGNSVALAYDGRLHVYRIPPLVSIAGLLSSCADLPSVADYIPIIVHITDEEYGVWVVRDGWYNRRDAPLSIDRLTSRHRSHLAVAEITTPQSPTMPDQIPYTVARFPSLPFWNSIDESMSVAPSEGRNVLAFSDDHSSALMCAAYVVSPAEPSALCDQLYLTREDSVTIADWDFCPASGRVCLVPTHDGRCTEIVVLDFLVPDRGL</sequence>
<feature type="chain" id="PRO_5003120986" description="F-box domain-containing protein" evidence="1">
    <location>
        <begin position="25"/>
        <end position="502"/>
    </location>
</feature>
<dbReference type="RefSeq" id="XP_003026316.1">
    <property type="nucleotide sequence ID" value="XM_003026270.1"/>
</dbReference>
<gene>
    <name evidence="2" type="ORF">SCHCODRAFT_114478</name>
</gene>
<dbReference type="OrthoDB" id="2688364at2759"/>
<dbReference type="InterPro" id="IPR036047">
    <property type="entry name" value="F-box-like_dom_sf"/>
</dbReference>
<name>D8QKW2_SCHCM</name>
<keyword evidence="1" id="KW-0732">Signal</keyword>
<dbReference type="EMBL" id="GL377317">
    <property type="protein sequence ID" value="EFI91413.1"/>
    <property type="molecule type" value="Genomic_DNA"/>
</dbReference>
<proteinExistence type="predicted"/>
<accession>D8QKW2</accession>
<dbReference type="SUPFAM" id="SSF82171">
    <property type="entry name" value="DPP6 N-terminal domain-like"/>
    <property type="match status" value="1"/>
</dbReference>
<dbReference type="KEGG" id="scm:SCHCO_01176795"/>
<dbReference type="eggNOG" id="ENOG502RCN4">
    <property type="taxonomic scope" value="Eukaryota"/>
</dbReference>
<feature type="signal peptide" evidence="1">
    <location>
        <begin position="1"/>
        <end position="24"/>
    </location>
</feature>
<dbReference type="VEuPathDB" id="FungiDB:SCHCODRAFT_01176795"/>
<dbReference type="SUPFAM" id="SSF81383">
    <property type="entry name" value="F-box domain"/>
    <property type="match status" value="1"/>
</dbReference>
<evidence type="ECO:0000256" key="1">
    <source>
        <dbReference type="SAM" id="SignalP"/>
    </source>
</evidence>
<protein>
    <recommendedName>
        <fullName evidence="4">F-box domain-containing protein</fullName>
    </recommendedName>
</protein>
<dbReference type="GeneID" id="9592956"/>